<dbReference type="AlphaFoldDB" id="R0KVY4"/>
<organism evidence="1 2">
    <name type="scientific">Nosema bombycis (strain CQ1 / CVCC 102059)</name>
    <name type="common">Microsporidian parasite</name>
    <name type="synonym">Pebrine of silkworm</name>
    <dbReference type="NCBI Taxonomy" id="578461"/>
    <lineage>
        <taxon>Eukaryota</taxon>
        <taxon>Fungi</taxon>
        <taxon>Fungi incertae sedis</taxon>
        <taxon>Microsporidia</taxon>
        <taxon>Nosematidae</taxon>
        <taxon>Nosema</taxon>
    </lineage>
</organism>
<evidence type="ECO:0000313" key="1">
    <source>
        <dbReference type="EMBL" id="EOB14352.1"/>
    </source>
</evidence>
<reference evidence="1 2" key="1">
    <citation type="journal article" date="2013" name="BMC Genomics">
        <title>Comparative genomics of parasitic silkworm microsporidia reveal an association between genome expansion and host adaptation.</title>
        <authorList>
            <person name="Pan G."/>
            <person name="Xu J."/>
            <person name="Li T."/>
            <person name="Xia Q."/>
            <person name="Liu S.L."/>
            <person name="Zhang G."/>
            <person name="Li S."/>
            <person name="Li C."/>
            <person name="Liu H."/>
            <person name="Yang L."/>
            <person name="Liu T."/>
            <person name="Zhang X."/>
            <person name="Wu Z."/>
            <person name="Fan W."/>
            <person name="Dang X."/>
            <person name="Xiang H."/>
            <person name="Tao M."/>
            <person name="Li Y."/>
            <person name="Hu J."/>
            <person name="Li Z."/>
            <person name="Lin L."/>
            <person name="Luo J."/>
            <person name="Geng L."/>
            <person name="Wang L."/>
            <person name="Long M."/>
            <person name="Wan Y."/>
            <person name="He N."/>
            <person name="Zhang Z."/>
            <person name="Lu C."/>
            <person name="Keeling P.J."/>
            <person name="Wang J."/>
            <person name="Xiang Z."/>
            <person name="Zhou Z."/>
        </authorList>
    </citation>
    <scope>NUCLEOTIDE SEQUENCE [LARGE SCALE GENOMIC DNA]</scope>
    <source>
        <strain evidence="2">CQ1 / CVCC 102059</strain>
    </source>
</reference>
<evidence type="ECO:0000313" key="2">
    <source>
        <dbReference type="Proteomes" id="UP000016927"/>
    </source>
</evidence>
<keyword evidence="2" id="KW-1185">Reference proteome</keyword>
<proteinExistence type="predicted"/>
<dbReference type="EMBL" id="KB908937">
    <property type="protein sequence ID" value="EOB14352.1"/>
    <property type="molecule type" value="Genomic_DNA"/>
</dbReference>
<name>R0KVY4_NOSB1</name>
<gene>
    <name evidence="1" type="ORF">NBO_29g0034</name>
</gene>
<dbReference type="Proteomes" id="UP000016927">
    <property type="component" value="Unassembled WGS sequence"/>
</dbReference>
<sequence>MFMSAEEARKMKILYYIRDKYDVPITYGYDYEGIMAVNYDDKYEEWIENEK</sequence>
<accession>R0KVY4</accession>
<protein>
    <submittedName>
        <fullName evidence="1">Uncharacterized protein</fullName>
    </submittedName>
</protein>
<dbReference type="HOGENOM" id="CLU_3106992_0_0_1"/>
<dbReference type="VEuPathDB" id="MicrosporidiaDB:NBO_29g0034"/>